<dbReference type="EMBL" id="BAABXL010000001">
    <property type="protein sequence ID" value="GAA6266972.1"/>
    <property type="molecule type" value="Genomic_DNA"/>
</dbReference>
<reference evidence="1 2" key="1">
    <citation type="submission" date="2024-04" db="EMBL/GenBank/DDBJ databases">
        <title>Defined microbial consortia suppress multidrug-resistant proinflammatory Enterobacteriaceae via ecological control.</title>
        <authorList>
            <person name="Furuichi M."/>
            <person name="Kawaguchi T."/>
            <person name="Pust M."/>
            <person name="Yasuma K."/>
            <person name="Plichta D."/>
            <person name="Hasegawa N."/>
            <person name="Ohya T."/>
            <person name="Bhattarai S."/>
            <person name="Sasajima S."/>
            <person name="Aoto Y."/>
            <person name="Tuganbaev T."/>
            <person name="Yaginuma M."/>
            <person name="Ueda M."/>
            <person name="Okahashi N."/>
            <person name="Amafuji K."/>
            <person name="Kiridooshi Y."/>
            <person name="Sugita K."/>
            <person name="Strazar M."/>
            <person name="Skelly A."/>
            <person name="Suda W."/>
            <person name="Hattori M."/>
            <person name="Nakamoto N."/>
            <person name="Caballero S."/>
            <person name="Norman J."/>
            <person name="Olle B."/>
            <person name="Tanoue T."/>
            <person name="Arita M."/>
            <person name="Bucci V."/>
            <person name="Atarashi K."/>
            <person name="Xavier R."/>
            <person name="Honda K."/>
        </authorList>
    </citation>
    <scope>NUCLEOTIDE SEQUENCE [LARGE SCALE GENOMIC DNA]</scope>
    <source>
        <strain evidence="2">f13</strain>
    </source>
</reference>
<organism evidence="1 2">
    <name type="scientific">Enterocloster alcoholdehydrogenati</name>
    <dbReference type="NCBI Taxonomy" id="2547410"/>
    <lineage>
        <taxon>Bacteria</taxon>
        <taxon>Bacillati</taxon>
        <taxon>Bacillota</taxon>
        <taxon>Clostridia</taxon>
        <taxon>Lachnospirales</taxon>
        <taxon>Lachnospiraceae</taxon>
        <taxon>Enterocloster</taxon>
    </lineage>
</organism>
<evidence type="ECO:0000313" key="1">
    <source>
        <dbReference type="EMBL" id="GAA6266972.1"/>
    </source>
</evidence>
<name>A0ABQ0ASH5_9FIRM</name>
<sequence length="263" mass="30024">MKKEEFRRALKPIADGLFGKQGAVRYERPHFAVRPLERMLRDLTAIPLEDQYAYAFSREPLNGKFNDEQRKKWTAQAIGCGREYAKKICSSYGVTAPEALAQAMGLEVLYPSFPENADRVLFAEFREPGNINIYMDAVKKAEKFLKRPEIKAVLTDRLDVAGLLLAHELFHFVEEKYKKEIFTKQEKIRLWSLGPLHNDSSIIALSEIAAMAFAQTVTGISWSPYVMDVFLVYGYSPEEASGLYEEMMMYAGREPCAPEQETL</sequence>
<evidence type="ECO:0000313" key="2">
    <source>
        <dbReference type="Proteomes" id="UP001600894"/>
    </source>
</evidence>
<dbReference type="RefSeq" id="WP_176255810.1">
    <property type="nucleotide sequence ID" value="NZ_BAABXL010000001.1"/>
</dbReference>
<gene>
    <name evidence="1" type="ORF">F130042H8_00320</name>
</gene>
<keyword evidence="2" id="KW-1185">Reference proteome</keyword>
<dbReference type="Proteomes" id="UP001600894">
    <property type="component" value="Unassembled WGS sequence"/>
</dbReference>
<comment type="caution">
    <text evidence="1">The sequence shown here is derived from an EMBL/GenBank/DDBJ whole genome shotgun (WGS) entry which is preliminary data.</text>
</comment>
<accession>A0ABQ0ASH5</accession>
<protein>
    <submittedName>
        <fullName evidence="1">Uncharacterized protein</fullName>
    </submittedName>
</protein>
<proteinExistence type="predicted"/>